<evidence type="ECO:0000256" key="4">
    <source>
        <dbReference type="ARBA" id="ARBA00022692"/>
    </source>
</evidence>
<comment type="similarity">
    <text evidence="2">Belongs to the major facilitator superfamily. Monocarboxylate porter (TC 2.A.1.13) family.</text>
</comment>
<feature type="transmembrane region" description="Helical" evidence="8">
    <location>
        <begin position="272"/>
        <end position="295"/>
    </location>
</feature>
<dbReference type="InterPro" id="IPR050327">
    <property type="entry name" value="Proton-linked_MCT"/>
</dbReference>
<proteinExistence type="inferred from homology"/>
<evidence type="ECO:0000256" key="3">
    <source>
        <dbReference type="ARBA" id="ARBA00022448"/>
    </source>
</evidence>
<accession>A0A395NKV1</accession>
<evidence type="ECO:0000313" key="10">
    <source>
        <dbReference type="EMBL" id="RFU76513.1"/>
    </source>
</evidence>
<dbReference type="Gene3D" id="1.20.1250.20">
    <property type="entry name" value="MFS general substrate transporter like domains"/>
    <property type="match status" value="2"/>
</dbReference>
<keyword evidence="4 8" id="KW-0812">Transmembrane</keyword>
<evidence type="ECO:0000256" key="1">
    <source>
        <dbReference type="ARBA" id="ARBA00004141"/>
    </source>
</evidence>
<feature type="region of interest" description="Disordered" evidence="7">
    <location>
        <begin position="301"/>
        <end position="393"/>
    </location>
</feature>
<feature type="transmembrane region" description="Helical" evidence="8">
    <location>
        <begin position="457"/>
        <end position="474"/>
    </location>
</feature>
<dbReference type="GO" id="GO:0022857">
    <property type="term" value="F:transmembrane transporter activity"/>
    <property type="evidence" value="ECO:0007669"/>
    <property type="project" value="InterPro"/>
</dbReference>
<dbReference type="OrthoDB" id="5667at2759"/>
<name>A0A395NKV1_TRIAR</name>
<dbReference type="Proteomes" id="UP000266272">
    <property type="component" value="Unassembled WGS sequence"/>
</dbReference>
<feature type="transmembrane region" description="Helical" evidence="8">
    <location>
        <begin position="216"/>
        <end position="235"/>
    </location>
</feature>
<dbReference type="InterPro" id="IPR020846">
    <property type="entry name" value="MFS_dom"/>
</dbReference>
<feature type="compositionally biased region" description="Basic and acidic residues" evidence="7">
    <location>
        <begin position="304"/>
        <end position="325"/>
    </location>
</feature>
<keyword evidence="6 8" id="KW-0472">Membrane</keyword>
<evidence type="ECO:0000256" key="6">
    <source>
        <dbReference type="ARBA" id="ARBA00023136"/>
    </source>
</evidence>
<comment type="subcellular location">
    <subcellularLocation>
        <location evidence="1">Membrane</location>
        <topology evidence="1">Multi-pass membrane protein</topology>
    </subcellularLocation>
</comment>
<evidence type="ECO:0000256" key="7">
    <source>
        <dbReference type="SAM" id="MobiDB-lite"/>
    </source>
</evidence>
<feature type="transmembrane region" description="Helical" evidence="8">
    <location>
        <begin position="423"/>
        <end position="445"/>
    </location>
</feature>
<feature type="compositionally biased region" description="Polar residues" evidence="7">
    <location>
        <begin position="382"/>
        <end position="393"/>
    </location>
</feature>
<dbReference type="PANTHER" id="PTHR11360">
    <property type="entry name" value="MONOCARBOXYLATE TRANSPORTER"/>
    <property type="match status" value="1"/>
</dbReference>
<keyword evidence="3" id="KW-0813">Transport</keyword>
<feature type="compositionally biased region" description="Polar residues" evidence="7">
    <location>
        <begin position="326"/>
        <end position="352"/>
    </location>
</feature>
<feature type="transmembrane region" description="Helical" evidence="8">
    <location>
        <begin position="242"/>
        <end position="260"/>
    </location>
</feature>
<feature type="transmembrane region" description="Helical" evidence="8">
    <location>
        <begin position="70"/>
        <end position="91"/>
    </location>
</feature>
<evidence type="ECO:0000313" key="11">
    <source>
        <dbReference type="Proteomes" id="UP000266272"/>
    </source>
</evidence>
<evidence type="ECO:0000256" key="2">
    <source>
        <dbReference type="ARBA" id="ARBA00006727"/>
    </source>
</evidence>
<evidence type="ECO:0000256" key="5">
    <source>
        <dbReference type="ARBA" id="ARBA00022989"/>
    </source>
</evidence>
<feature type="compositionally biased region" description="Basic and acidic residues" evidence="7">
    <location>
        <begin position="353"/>
        <end position="376"/>
    </location>
</feature>
<dbReference type="GO" id="GO:0016020">
    <property type="term" value="C:membrane"/>
    <property type="evidence" value="ECO:0007669"/>
    <property type="project" value="UniProtKB-SubCell"/>
</dbReference>
<evidence type="ECO:0000259" key="9">
    <source>
        <dbReference type="PROSITE" id="PS50850"/>
    </source>
</evidence>
<gene>
    <name evidence="10" type="ORF">TARUN_5730</name>
</gene>
<dbReference type="InterPro" id="IPR036259">
    <property type="entry name" value="MFS_trans_sf"/>
</dbReference>
<dbReference type="InterPro" id="IPR011701">
    <property type="entry name" value="MFS"/>
</dbReference>
<feature type="transmembrane region" description="Helical" evidence="8">
    <location>
        <begin position="177"/>
        <end position="196"/>
    </location>
</feature>
<feature type="transmembrane region" description="Helical" evidence="8">
    <location>
        <begin position="103"/>
        <end position="122"/>
    </location>
</feature>
<feature type="domain" description="Major facilitator superfamily (MFS) profile" evidence="9">
    <location>
        <begin position="1"/>
        <end position="163"/>
    </location>
</feature>
<keyword evidence="5 8" id="KW-1133">Transmembrane helix</keyword>
<dbReference type="EMBL" id="PXOA01000342">
    <property type="protein sequence ID" value="RFU76513.1"/>
    <property type="molecule type" value="Genomic_DNA"/>
</dbReference>
<dbReference type="PROSITE" id="PS50850">
    <property type="entry name" value="MFS"/>
    <property type="match status" value="1"/>
</dbReference>
<feature type="transmembrane region" description="Helical" evidence="8">
    <location>
        <begin position="134"/>
        <end position="156"/>
    </location>
</feature>
<keyword evidence="11" id="KW-1185">Reference proteome</keyword>
<dbReference type="SUPFAM" id="SSF103473">
    <property type="entry name" value="MFS general substrate transporter"/>
    <property type="match status" value="1"/>
</dbReference>
<reference evidence="10 11" key="1">
    <citation type="journal article" date="2018" name="PLoS Pathog.">
        <title>Evolution of structural diversity of trichothecenes, a family of toxins produced by plant pathogenic and entomopathogenic fungi.</title>
        <authorList>
            <person name="Proctor R.H."/>
            <person name="McCormick S.P."/>
            <person name="Kim H.S."/>
            <person name="Cardoza R.E."/>
            <person name="Stanley A.M."/>
            <person name="Lindo L."/>
            <person name="Kelly A."/>
            <person name="Brown D.W."/>
            <person name="Lee T."/>
            <person name="Vaughan M.M."/>
            <person name="Alexander N.J."/>
            <person name="Busman M."/>
            <person name="Gutierrez S."/>
        </authorList>
    </citation>
    <scope>NUCLEOTIDE SEQUENCE [LARGE SCALE GENOMIC DNA]</scope>
    <source>
        <strain evidence="10 11">IBT 40837</strain>
    </source>
</reference>
<protein>
    <submittedName>
        <fullName evidence="10">Monocarboxylate</fullName>
    </submittedName>
</protein>
<sequence length="484" mass="52269">MLNNNWDCDDLENPLGSRSNRSPPRGAWIVGPLIGALHDRFGHRVLLASGTILHTLGLFMASVSNEYYQVFLAQGVCSAIGAAAVFLPAVTIIQEWFSEKQDLALGIVTTGSSLGGVVFPIMVSHLIRLVGFGWAMRASAFIILALLVVANITITSNVPRKRRMIQSSRIFGMLREIPFVILMVGLLLYTFGFFVPLDYVAAEAAAAGMDPNQVQYLIPMLNAASLFGRLLSGFAAEKIGRYNVFIVACYATGILVLTLWKLAANSWERRWFAILFGFFSGTFIALVPGLVYGLARAASTVPRDGSRTDKGKSTECHSDRGDRDTQPNTQRSSTSEEGIFMSQSDKGVGTNSKLDDVGEKEIGMADDEISKSRTPDDDNGNDRSNGIINITPVSDSINNKTPISINGTINVTNDGDNDNGFRIGAVFFSASISSLVANPICGAILETESGWDGLKTFAGVFCIVGTTFVLYIRCKIAGWKLSAV</sequence>
<dbReference type="AlphaFoldDB" id="A0A395NKV1"/>
<dbReference type="PANTHER" id="PTHR11360:SF224">
    <property type="entry name" value="MAJOR FACILITATOR SUPERFAMILY (MFS) PROFILE DOMAIN-CONTAINING PROTEIN-RELATED"/>
    <property type="match status" value="1"/>
</dbReference>
<organism evidence="10 11">
    <name type="scientific">Trichoderma arundinaceum</name>
    <dbReference type="NCBI Taxonomy" id="490622"/>
    <lineage>
        <taxon>Eukaryota</taxon>
        <taxon>Fungi</taxon>
        <taxon>Dikarya</taxon>
        <taxon>Ascomycota</taxon>
        <taxon>Pezizomycotina</taxon>
        <taxon>Sordariomycetes</taxon>
        <taxon>Hypocreomycetidae</taxon>
        <taxon>Hypocreales</taxon>
        <taxon>Hypocreaceae</taxon>
        <taxon>Trichoderma</taxon>
    </lineage>
</organism>
<comment type="caution">
    <text evidence="10">The sequence shown here is derived from an EMBL/GenBank/DDBJ whole genome shotgun (WGS) entry which is preliminary data.</text>
</comment>
<dbReference type="Pfam" id="PF07690">
    <property type="entry name" value="MFS_1"/>
    <property type="match status" value="1"/>
</dbReference>
<evidence type="ECO:0000256" key="8">
    <source>
        <dbReference type="SAM" id="Phobius"/>
    </source>
</evidence>